<dbReference type="EMBL" id="BAAARW010000016">
    <property type="protein sequence ID" value="GAA2426783.1"/>
    <property type="molecule type" value="Genomic_DNA"/>
</dbReference>
<evidence type="ECO:0000256" key="1">
    <source>
        <dbReference type="SAM" id="MobiDB-lite"/>
    </source>
</evidence>
<accession>A0ABN3JEJ7</accession>
<keyword evidence="3" id="KW-1185">Reference proteome</keyword>
<comment type="caution">
    <text evidence="2">The sequence shown here is derived from an EMBL/GenBank/DDBJ whole genome shotgun (WGS) entry which is preliminary data.</text>
</comment>
<name>A0ABN3JEJ7_9ACTN</name>
<gene>
    <name evidence="2" type="ORF">GCM10010191_44170</name>
</gene>
<protein>
    <submittedName>
        <fullName evidence="2">Uncharacterized protein</fullName>
    </submittedName>
</protein>
<proteinExistence type="predicted"/>
<evidence type="ECO:0000313" key="3">
    <source>
        <dbReference type="Proteomes" id="UP001501231"/>
    </source>
</evidence>
<feature type="region of interest" description="Disordered" evidence="1">
    <location>
        <begin position="1"/>
        <end position="26"/>
    </location>
</feature>
<organism evidence="2 3">
    <name type="scientific">Actinomadura vinacea</name>
    <dbReference type="NCBI Taxonomy" id="115336"/>
    <lineage>
        <taxon>Bacteria</taxon>
        <taxon>Bacillati</taxon>
        <taxon>Actinomycetota</taxon>
        <taxon>Actinomycetes</taxon>
        <taxon>Streptosporangiales</taxon>
        <taxon>Thermomonosporaceae</taxon>
        <taxon>Actinomadura</taxon>
    </lineage>
</organism>
<sequence length="121" mass="13044">MGAEPRSSCRKILSSFQGSQRPTGEVFPHLESGFSGARGWVRRGVGKSPNTDIPHEDATKINPYFRATFGSGTPIPGDHPGRLSLRLLCKCGNQSRLIYATSVAKRGVRSGTDWTARATAV</sequence>
<evidence type="ECO:0000313" key="2">
    <source>
        <dbReference type="EMBL" id="GAA2426783.1"/>
    </source>
</evidence>
<reference evidence="2 3" key="1">
    <citation type="journal article" date="2019" name="Int. J. Syst. Evol. Microbiol.">
        <title>The Global Catalogue of Microorganisms (GCM) 10K type strain sequencing project: providing services to taxonomists for standard genome sequencing and annotation.</title>
        <authorList>
            <consortium name="The Broad Institute Genomics Platform"/>
            <consortium name="The Broad Institute Genome Sequencing Center for Infectious Disease"/>
            <person name="Wu L."/>
            <person name="Ma J."/>
        </authorList>
    </citation>
    <scope>NUCLEOTIDE SEQUENCE [LARGE SCALE GENOMIC DNA]</scope>
    <source>
        <strain evidence="2 3">JCM 3325</strain>
    </source>
</reference>
<dbReference type="Proteomes" id="UP001501231">
    <property type="component" value="Unassembled WGS sequence"/>
</dbReference>